<dbReference type="AlphaFoldDB" id="A0A895Y9L2"/>
<gene>
    <name evidence="3" type="ORF">JQS43_21160</name>
</gene>
<dbReference type="SMART" id="SM00052">
    <property type="entry name" value="EAL"/>
    <property type="match status" value="1"/>
</dbReference>
<dbReference type="PANTHER" id="PTHR44757">
    <property type="entry name" value="DIGUANYLATE CYCLASE DGCP"/>
    <property type="match status" value="1"/>
</dbReference>
<evidence type="ECO:0000313" key="4">
    <source>
        <dbReference type="Proteomes" id="UP000662857"/>
    </source>
</evidence>
<dbReference type="Pfam" id="PF00563">
    <property type="entry name" value="EAL"/>
    <property type="match status" value="1"/>
</dbReference>
<reference evidence="3" key="1">
    <citation type="submission" date="2021-02" db="EMBL/GenBank/DDBJ databases">
        <title>Natrosporangium hydrolyticum gen. nov., sp. nov, a haloalkaliphilic actinobacterium from a soda solonchak soil.</title>
        <authorList>
            <person name="Sorokin D.Y."/>
            <person name="Khijniak T.V."/>
            <person name="Zakharycheva A.P."/>
            <person name="Boueva O.V."/>
            <person name="Ariskina E.V."/>
            <person name="Hahnke R.L."/>
            <person name="Bunk B."/>
            <person name="Sproer C."/>
            <person name="Schumann P."/>
            <person name="Evtushenko L.I."/>
            <person name="Kublanov I.V."/>
        </authorList>
    </citation>
    <scope>NUCLEOTIDE SEQUENCE</scope>
    <source>
        <strain evidence="3">DSM 106523</strain>
    </source>
</reference>
<dbReference type="Gene3D" id="3.20.20.450">
    <property type="entry name" value="EAL domain"/>
    <property type="match status" value="1"/>
</dbReference>
<proteinExistence type="predicted"/>
<dbReference type="Gene3D" id="3.30.450.40">
    <property type="match status" value="1"/>
</dbReference>
<dbReference type="NCBIfam" id="TIGR00254">
    <property type="entry name" value="GGDEF"/>
    <property type="match status" value="1"/>
</dbReference>
<dbReference type="EMBL" id="CP070499">
    <property type="protein sequence ID" value="QSB14021.1"/>
    <property type="molecule type" value="Genomic_DNA"/>
</dbReference>
<dbReference type="InterPro" id="IPR000160">
    <property type="entry name" value="GGDEF_dom"/>
</dbReference>
<dbReference type="InterPro" id="IPR052155">
    <property type="entry name" value="Biofilm_reg_signaling"/>
</dbReference>
<dbReference type="InterPro" id="IPR029787">
    <property type="entry name" value="Nucleotide_cyclase"/>
</dbReference>
<dbReference type="SUPFAM" id="SSF55781">
    <property type="entry name" value="GAF domain-like"/>
    <property type="match status" value="1"/>
</dbReference>
<protein>
    <submittedName>
        <fullName evidence="3">EAL domain-containing protein</fullName>
    </submittedName>
</protein>
<name>A0A895Y9L2_9ACTN</name>
<dbReference type="CDD" id="cd01948">
    <property type="entry name" value="EAL"/>
    <property type="match status" value="1"/>
</dbReference>
<feature type="domain" description="GGDEF" evidence="2">
    <location>
        <begin position="353"/>
        <end position="485"/>
    </location>
</feature>
<dbReference type="InterPro" id="IPR043128">
    <property type="entry name" value="Rev_trsase/Diguanyl_cyclase"/>
</dbReference>
<feature type="domain" description="EAL" evidence="1">
    <location>
        <begin position="494"/>
        <end position="747"/>
    </location>
</feature>
<dbReference type="InterPro" id="IPR001633">
    <property type="entry name" value="EAL_dom"/>
</dbReference>
<evidence type="ECO:0000259" key="1">
    <source>
        <dbReference type="PROSITE" id="PS50883"/>
    </source>
</evidence>
<accession>A0A895Y9L2</accession>
<organism evidence="3 4">
    <name type="scientific">Natronosporangium hydrolyticum</name>
    <dbReference type="NCBI Taxonomy" id="2811111"/>
    <lineage>
        <taxon>Bacteria</taxon>
        <taxon>Bacillati</taxon>
        <taxon>Actinomycetota</taxon>
        <taxon>Actinomycetes</taxon>
        <taxon>Micromonosporales</taxon>
        <taxon>Micromonosporaceae</taxon>
        <taxon>Natronosporangium</taxon>
    </lineage>
</organism>
<dbReference type="Gene3D" id="3.30.70.270">
    <property type="match status" value="1"/>
</dbReference>
<dbReference type="Proteomes" id="UP000662857">
    <property type="component" value="Chromosome"/>
</dbReference>
<evidence type="ECO:0000313" key="3">
    <source>
        <dbReference type="EMBL" id="QSB14021.1"/>
    </source>
</evidence>
<dbReference type="KEGG" id="nhy:JQS43_21160"/>
<dbReference type="InterPro" id="IPR035919">
    <property type="entry name" value="EAL_sf"/>
</dbReference>
<dbReference type="CDD" id="cd01949">
    <property type="entry name" value="GGDEF"/>
    <property type="match status" value="1"/>
</dbReference>
<dbReference type="SMART" id="SM00267">
    <property type="entry name" value="GGDEF"/>
    <property type="match status" value="1"/>
</dbReference>
<dbReference type="InterPro" id="IPR003018">
    <property type="entry name" value="GAF"/>
</dbReference>
<dbReference type="Pfam" id="PF01590">
    <property type="entry name" value="GAF"/>
    <property type="match status" value="1"/>
</dbReference>
<dbReference type="Pfam" id="PF00990">
    <property type="entry name" value="GGDEF"/>
    <property type="match status" value="1"/>
</dbReference>
<dbReference type="SUPFAM" id="SSF141868">
    <property type="entry name" value="EAL domain-like"/>
    <property type="match status" value="1"/>
</dbReference>
<dbReference type="PROSITE" id="PS50883">
    <property type="entry name" value="EAL"/>
    <property type="match status" value="1"/>
</dbReference>
<dbReference type="InterPro" id="IPR029016">
    <property type="entry name" value="GAF-like_dom_sf"/>
</dbReference>
<sequence length="751" mass="79862">MTDNWSVHLLTEYFSAVSASEDEPAAIETAAARAAEALDAEVGAVVMDDEVRGCWGFGTQSAPADLVTAAHGSPTLSVSSLGVLFTATGHLGRTTPGALLVARTDRQFQADERLMLHGMGQVLGLALRGLRTLGTERALREQREREAEERLRLLEAVGTRQRLLETLLSIQRAISKRRPLQEVLDAVTEGASGLLENAEVALVLRPSGTDQLTVASTYAPGIPGTGGGDEEVEAAGATARVRASAAQAMRAGDVVTQAVVGGQGSSGMMLATPVHVGGAVGGSLVALTTGYGDIADQRELLTAFAQQVNLALTDAQTIRAIREAYHDSITGLPNRALFLEKLKQGLANARRNEEVLVLYIDLDRFKEVNDSFGHSTGDEMLAEVAERIRSCVGSEDTAARLGGDEFAVMLEHSDPAAGVQLANEIIGAVRQPFWIAGRNVFIDASAGVASSESGRTDPVELLSNADLAMYHVKRRDPGHTAVFEPEMRAAILRRLELHTDLKYALALSELTLQFQPLISLDSAELVAVEALLRWPHPRHGPVPTAELVRMAEETGLIVEIGRWVMRASAKQVAAWRTALPGLSLNVNVSAREIADSEFPATVADVLTETGLTGGALTLELTETGLMTDPDGMAHCLSQLKALGVQLAVDDFGTGYSSLAYLCRLPVDQLKIDRSFVAGLTGSSPSRAVVRAIVELAHTLGIQAVAEGVEDGAQLDALRVMGCELGQGYHFARPLDPDDVPALLSRELARTK</sequence>
<dbReference type="PROSITE" id="PS50887">
    <property type="entry name" value="GGDEF"/>
    <property type="match status" value="1"/>
</dbReference>
<evidence type="ECO:0000259" key="2">
    <source>
        <dbReference type="PROSITE" id="PS50887"/>
    </source>
</evidence>
<keyword evidence="4" id="KW-1185">Reference proteome</keyword>
<dbReference type="PANTHER" id="PTHR44757:SF2">
    <property type="entry name" value="BIOFILM ARCHITECTURE MAINTENANCE PROTEIN MBAA"/>
    <property type="match status" value="1"/>
</dbReference>
<dbReference type="RefSeq" id="WP_239676138.1">
    <property type="nucleotide sequence ID" value="NZ_CP070499.1"/>
</dbReference>
<dbReference type="SUPFAM" id="SSF55073">
    <property type="entry name" value="Nucleotide cyclase"/>
    <property type="match status" value="1"/>
</dbReference>